<keyword evidence="4" id="KW-1185">Reference proteome</keyword>
<evidence type="ECO:0000313" key="4">
    <source>
        <dbReference type="Proteomes" id="UP000179807"/>
    </source>
</evidence>
<organism evidence="3 4">
    <name type="scientific">Tritrichomonas foetus</name>
    <dbReference type="NCBI Taxonomy" id="1144522"/>
    <lineage>
        <taxon>Eukaryota</taxon>
        <taxon>Metamonada</taxon>
        <taxon>Parabasalia</taxon>
        <taxon>Tritrichomonadida</taxon>
        <taxon>Tritrichomonadidae</taxon>
        <taxon>Tritrichomonas</taxon>
    </lineage>
</organism>
<gene>
    <name evidence="3" type="ORF">TRFO_20468</name>
</gene>
<feature type="coiled-coil region" evidence="1">
    <location>
        <begin position="381"/>
        <end position="422"/>
    </location>
</feature>
<evidence type="ECO:0000256" key="1">
    <source>
        <dbReference type="SAM" id="Coils"/>
    </source>
</evidence>
<dbReference type="VEuPathDB" id="TrichDB:TRFO_20468"/>
<dbReference type="GeneID" id="94836121"/>
<proteinExistence type="predicted"/>
<protein>
    <submittedName>
        <fullName evidence="3">Uncharacterized protein</fullName>
    </submittedName>
</protein>
<evidence type="ECO:0000313" key="3">
    <source>
        <dbReference type="EMBL" id="OHT10331.1"/>
    </source>
</evidence>
<feature type="transmembrane region" description="Helical" evidence="2">
    <location>
        <begin position="534"/>
        <end position="554"/>
    </location>
</feature>
<evidence type="ECO:0000256" key="2">
    <source>
        <dbReference type="SAM" id="Phobius"/>
    </source>
</evidence>
<dbReference type="RefSeq" id="XP_068363467.1">
    <property type="nucleotide sequence ID" value="XM_068501417.1"/>
</dbReference>
<keyword evidence="2" id="KW-1133">Transmembrane helix</keyword>
<feature type="coiled-coil region" evidence="1">
    <location>
        <begin position="164"/>
        <end position="242"/>
    </location>
</feature>
<keyword evidence="1" id="KW-0175">Coiled coil</keyword>
<comment type="caution">
    <text evidence="3">The sequence shown here is derived from an EMBL/GenBank/DDBJ whole genome shotgun (WGS) entry which is preliminary data.</text>
</comment>
<sequence length="556" mass="65468">MIHIFHYIQFMLIIQFLSGLTISYDYLFTELQNMNQEILDSLEETHEKWINSDYDNILDQVRLAAENILEENRQLDSQLTLFNKRIKIFEKTDEKNLPLVEFGRTIRMFQKEIEKVSDRISKTTDIIISLKSCLNSLPNILPLLEDAYKLLENTPSQYELIKSLRSDLELLKTQDEEIESIENQIHEIKKKRDLAIGQINDEITDQMEQEKSYQINDIIDSINNIENQKKFYNEQIEQFQNEMIIIDRKITEINTAEQENIKIFLSESAEIESNLISTRKSLDELRKKDLTNKQEELKNELHQKRSEFRYKQNFISSLQTEFDLLKNQTNNDLENEVLQLEDRLREAEADLESAPSKSEYKEILLVLQQYQNNSPNNGINDSNFQTMLSNLENNLNNAKKELSNLNNKLNLIQYQIEQKTKDYSQMQEQNHKIVHLNDENAIVEVLKSQKKGLNIIVAQNENEIQNLQREQSILDSRIRSLKDEKESIFNYLTSNGGTSMIDKQEIRRNNVKKMSQIELFILKITHGILSDPKISVLVIMYFILLHILAIFVIIKI</sequence>
<dbReference type="AlphaFoldDB" id="A0A1J4KGI5"/>
<feature type="transmembrane region" description="Helical" evidence="2">
    <location>
        <begin position="7"/>
        <end position="27"/>
    </location>
</feature>
<dbReference type="EMBL" id="MLAK01000615">
    <property type="protein sequence ID" value="OHT10331.1"/>
    <property type="molecule type" value="Genomic_DNA"/>
</dbReference>
<feature type="coiled-coil region" evidence="1">
    <location>
        <begin position="450"/>
        <end position="484"/>
    </location>
</feature>
<accession>A0A1J4KGI5</accession>
<feature type="coiled-coil region" evidence="1">
    <location>
        <begin position="268"/>
        <end position="357"/>
    </location>
</feature>
<keyword evidence="2" id="KW-0472">Membrane</keyword>
<keyword evidence="2" id="KW-0812">Transmembrane</keyword>
<dbReference type="Proteomes" id="UP000179807">
    <property type="component" value="Unassembled WGS sequence"/>
</dbReference>
<name>A0A1J4KGI5_9EUKA</name>
<reference evidence="3" key="1">
    <citation type="submission" date="2016-10" db="EMBL/GenBank/DDBJ databases">
        <authorList>
            <person name="Benchimol M."/>
            <person name="Almeida L.G."/>
            <person name="Vasconcelos A.T."/>
            <person name="Perreira-Neves A."/>
            <person name="Rosa I.A."/>
            <person name="Tasca T."/>
            <person name="Bogo M.R."/>
            <person name="de Souza W."/>
        </authorList>
    </citation>
    <scope>NUCLEOTIDE SEQUENCE [LARGE SCALE GENOMIC DNA]</scope>
    <source>
        <strain evidence="3">K</strain>
    </source>
</reference>